<evidence type="ECO:0000256" key="7">
    <source>
        <dbReference type="ARBA" id="ARBA00038151"/>
    </source>
</evidence>
<dbReference type="InterPro" id="IPR000390">
    <property type="entry name" value="Small_drug/metabolite_transptr"/>
</dbReference>
<dbReference type="InterPro" id="IPR037185">
    <property type="entry name" value="EmrE-like"/>
</dbReference>
<evidence type="ECO:0000256" key="6">
    <source>
        <dbReference type="ARBA" id="ARBA00023136"/>
    </source>
</evidence>
<dbReference type="EMBL" id="BLJN01000001">
    <property type="protein sequence ID" value="GFE79502.1"/>
    <property type="molecule type" value="Genomic_DNA"/>
</dbReference>
<accession>A0A829YA41</accession>
<feature type="transmembrane region" description="Helical" evidence="10">
    <location>
        <begin position="84"/>
        <end position="103"/>
    </location>
</feature>
<evidence type="ECO:0000256" key="10">
    <source>
        <dbReference type="SAM" id="Phobius"/>
    </source>
</evidence>
<dbReference type="FunFam" id="1.10.3730.20:FF:000001">
    <property type="entry name" value="Quaternary ammonium compound resistance transporter SugE"/>
    <property type="match status" value="1"/>
</dbReference>
<feature type="transmembrane region" description="Helical" evidence="10">
    <location>
        <begin position="59"/>
        <end position="78"/>
    </location>
</feature>
<keyword evidence="6 10" id="KW-0472">Membrane</keyword>
<protein>
    <recommendedName>
        <fullName evidence="8">Guanidinium exporter</fullName>
    </recommendedName>
</protein>
<reference evidence="12" key="1">
    <citation type="submission" date="2020-01" db="EMBL/GenBank/DDBJ databases">
        <title>'Steroidobacter agaridevorans' sp. nov., agar-degrading bacteria isolated from rhizosphere soils.</title>
        <authorList>
            <person name="Ikenaga M."/>
            <person name="Kataoka M."/>
            <person name="Murouchi A."/>
            <person name="Katsuragi S."/>
            <person name="Sakai M."/>
        </authorList>
    </citation>
    <scope>NUCLEOTIDE SEQUENCE [LARGE SCALE GENOMIC DNA]</scope>
    <source>
        <strain evidence="12">YU21-B</strain>
    </source>
</reference>
<keyword evidence="5 10" id="KW-1133">Transmembrane helix</keyword>
<evidence type="ECO:0000256" key="4">
    <source>
        <dbReference type="ARBA" id="ARBA00022692"/>
    </source>
</evidence>
<keyword evidence="12" id="KW-1185">Reference proteome</keyword>
<evidence type="ECO:0000256" key="3">
    <source>
        <dbReference type="ARBA" id="ARBA00022475"/>
    </source>
</evidence>
<evidence type="ECO:0000256" key="8">
    <source>
        <dbReference type="ARBA" id="ARBA00039168"/>
    </source>
</evidence>
<evidence type="ECO:0000256" key="5">
    <source>
        <dbReference type="ARBA" id="ARBA00022989"/>
    </source>
</evidence>
<proteinExistence type="inferred from homology"/>
<dbReference type="GO" id="GO:1990961">
    <property type="term" value="P:xenobiotic detoxification by transmembrane export across the plasma membrane"/>
    <property type="evidence" value="ECO:0007669"/>
    <property type="project" value="UniProtKB-ARBA"/>
</dbReference>
<evidence type="ECO:0000313" key="11">
    <source>
        <dbReference type="EMBL" id="GFE79502.1"/>
    </source>
</evidence>
<dbReference type="GO" id="GO:0005886">
    <property type="term" value="C:plasma membrane"/>
    <property type="evidence" value="ECO:0007669"/>
    <property type="project" value="UniProtKB-SubCell"/>
</dbReference>
<keyword evidence="4 9" id="KW-0812">Transmembrane</keyword>
<organism evidence="11 12">
    <name type="scientific">Steroidobacter agaridevorans</name>
    <dbReference type="NCBI Taxonomy" id="2695856"/>
    <lineage>
        <taxon>Bacteria</taxon>
        <taxon>Pseudomonadati</taxon>
        <taxon>Pseudomonadota</taxon>
        <taxon>Gammaproteobacteria</taxon>
        <taxon>Steroidobacterales</taxon>
        <taxon>Steroidobacteraceae</taxon>
        <taxon>Steroidobacter</taxon>
    </lineage>
</organism>
<comment type="subcellular location">
    <subcellularLocation>
        <location evidence="1 9">Cell membrane</location>
        <topology evidence="1 9">Multi-pass membrane protein</topology>
    </subcellularLocation>
</comment>
<dbReference type="Gene3D" id="1.10.3730.20">
    <property type="match status" value="1"/>
</dbReference>
<feature type="transmembrane region" description="Helical" evidence="10">
    <location>
        <begin position="27"/>
        <end position="47"/>
    </location>
</feature>
<evidence type="ECO:0000256" key="1">
    <source>
        <dbReference type="ARBA" id="ARBA00004651"/>
    </source>
</evidence>
<dbReference type="GO" id="GO:0022857">
    <property type="term" value="F:transmembrane transporter activity"/>
    <property type="evidence" value="ECO:0007669"/>
    <property type="project" value="InterPro"/>
</dbReference>
<dbReference type="Proteomes" id="UP000445000">
    <property type="component" value="Unassembled WGS sequence"/>
</dbReference>
<keyword evidence="2" id="KW-0813">Transport</keyword>
<gene>
    <name evidence="11" type="ORF">GCM10011487_15020</name>
</gene>
<dbReference type="SUPFAM" id="SSF103481">
    <property type="entry name" value="Multidrug resistance efflux transporter EmrE"/>
    <property type="match status" value="1"/>
</dbReference>
<keyword evidence="3" id="KW-1003">Cell membrane</keyword>
<evidence type="ECO:0000256" key="9">
    <source>
        <dbReference type="RuleBase" id="RU003942"/>
    </source>
</evidence>
<dbReference type="InterPro" id="IPR045324">
    <property type="entry name" value="Small_multidrug_res"/>
</dbReference>
<sequence>MAWLLLIIAGLCEIVWAIGLKHTEGFTRFWPTAVTLTAMLVSIVLLGIAMKSLPVGTSYAVWVGIGAVGTAIMGILVLGEPANAGRIASLTLIIAGIVGLKLATP</sequence>
<comment type="caution">
    <text evidence="11">The sequence shown here is derived from an EMBL/GenBank/DDBJ whole genome shotgun (WGS) entry which is preliminary data.</text>
</comment>
<evidence type="ECO:0000313" key="12">
    <source>
        <dbReference type="Proteomes" id="UP000445000"/>
    </source>
</evidence>
<dbReference type="AlphaFoldDB" id="A0A829YA41"/>
<evidence type="ECO:0000256" key="2">
    <source>
        <dbReference type="ARBA" id="ARBA00022448"/>
    </source>
</evidence>
<comment type="similarity">
    <text evidence="7">Belongs to the drug/metabolite transporter (DMT) superfamily. Small multidrug resistance (SMR) (TC 2.A.7.1) family. Gdx/SugE subfamily.</text>
</comment>
<dbReference type="RefSeq" id="WP_161811164.1">
    <property type="nucleotide sequence ID" value="NZ_BLJN01000001.1"/>
</dbReference>
<dbReference type="PANTHER" id="PTHR30561:SF0">
    <property type="entry name" value="GUANIDINIUM EXPORTER"/>
    <property type="match status" value="1"/>
</dbReference>
<dbReference type="NCBIfam" id="NF008512">
    <property type="entry name" value="PRK11431.1"/>
    <property type="match status" value="1"/>
</dbReference>
<dbReference type="Pfam" id="PF00893">
    <property type="entry name" value="Multi_Drug_Res"/>
    <property type="match status" value="1"/>
</dbReference>
<name>A0A829YA41_9GAMM</name>
<dbReference type="PANTHER" id="PTHR30561">
    <property type="entry name" value="SMR FAMILY PROTON-DEPENDENT DRUG EFFLUX TRANSPORTER SUGE"/>
    <property type="match status" value="1"/>
</dbReference>